<dbReference type="EC" id="3.4.19.13" evidence="7"/>
<evidence type="ECO:0000313" key="10">
    <source>
        <dbReference type="Proteomes" id="UP000319931"/>
    </source>
</evidence>
<dbReference type="RefSeq" id="WP_140849826.1">
    <property type="nucleotide sequence ID" value="NZ_RCZC01000002.1"/>
</dbReference>
<dbReference type="GO" id="GO:0006751">
    <property type="term" value="P:glutathione catabolic process"/>
    <property type="evidence" value="ECO:0007669"/>
    <property type="project" value="UniProtKB-UniRule"/>
</dbReference>
<dbReference type="InterPro" id="IPR000101">
    <property type="entry name" value="GGT_peptidase"/>
</dbReference>
<dbReference type="Gene3D" id="1.10.246.130">
    <property type="match status" value="1"/>
</dbReference>
<protein>
    <recommendedName>
        <fullName evidence="7">Glutathione hydrolase proenzyme</fullName>
        <ecNumber evidence="7">2.3.2.2</ecNumber>
        <ecNumber evidence="7">3.4.19.13</ecNumber>
    </recommendedName>
    <component>
        <recommendedName>
            <fullName evidence="7">Glutathione hydrolase large chain</fullName>
        </recommendedName>
    </component>
    <component>
        <recommendedName>
            <fullName evidence="7">Glutathione hydrolase small chain</fullName>
        </recommendedName>
    </component>
</protein>
<organism evidence="9 10">
    <name type="scientific">Sphingomonas glacialis</name>
    <dbReference type="NCBI Taxonomy" id="658225"/>
    <lineage>
        <taxon>Bacteria</taxon>
        <taxon>Pseudomonadati</taxon>
        <taxon>Pseudomonadota</taxon>
        <taxon>Alphaproteobacteria</taxon>
        <taxon>Sphingomonadales</taxon>
        <taxon>Sphingomonadaceae</taxon>
        <taxon>Sphingomonas</taxon>
    </lineage>
</organism>
<evidence type="ECO:0000256" key="5">
    <source>
        <dbReference type="PIRSR" id="PIRSR600101-1"/>
    </source>
</evidence>
<keyword evidence="7" id="KW-0378">Hydrolase</keyword>
<accession>A0A502FYQ7</accession>
<keyword evidence="3 7" id="KW-0012">Acyltransferase</keyword>
<dbReference type="GO" id="GO:0036374">
    <property type="term" value="F:glutathione hydrolase activity"/>
    <property type="evidence" value="ECO:0007669"/>
    <property type="project" value="UniProtKB-UniRule"/>
</dbReference>
<dbReference type="EC" id="2.3.2.2" evidence="7"/>
<evidence type="ECO:0000256" key="1">
    <source>
        <dbReference type="ARBA" id="ARBA00001049"/>
    </source>
</evidence>
<comment type="catalytic activity">
    <reaction evidence="1 7">
        <text>an S-substituted glutathione + H2O = an S-substituted L-cysteinylglycine + L-glutamate</text>
        <dbReference type="Rhea" id="RHEA:59468"/>
        <dbReference type="ChEBI" id="CHEBI:15377"/>
        <dbReference type="ChEBI" id="CHEBI:29985"/>
        <dbReference type="ChEBI" id="CHEBI:90779"/>
        <dbReference type="ChEBI" id="CHEBI:143103"/>
        <dbReference type="EC" id="3.4.19.13"/>
    </reaction>
</comment>
<feature type="binding site" evidence="6">
    <location>
        <begin position="388"/>
        <end position="390"/>
    </location>
    <ligand>
        <name>L-glutamate</name>
        <dbReference type="ChEBI" id="CHEBI:29985"/>
    </ligand>
</feature>
<evidence type="ECO:0000256" key="6">
    <source>
        <dbReference type="PIRSR" id="PIRSR600101-2"/>
    </source>
</evidence>
<evidence type="ECO:0000256" key="7">
    <source>
        <dbReference type="RuleBase" id="RU368036"/>
    </source>
</evidence>
<keyword evidence="7" id="KW-0865">Zymogen</keyword>
<gene>
    <name evidence="9" type="primary">ggt</name>
    <name evidence="9" type="ORF">EAH76_08600</name>
</gene>
<dbReference type="InterPro" id="IPR043138">
    <property type="entry name" value="GGT_lsub"/>
</dbReference>
<name>A0A502FYQ7_9SPHN</name>
<feature type="binding site" evidence="6">
    <location>
        <position position="412"/>
    </location>
    <ligand>
        <name>L-glutamate</name>
        <dbReference type="ChEBI" id="CHEBI:29985"/>
    </ligand>
</feature>
<feature type="signal peptide" evidence="8">
    <location>
        <begin position="1"/>
        <end position="19"/>
    </location>
</feature>
<dbReference type="PANTHER" id="PTHR43199:SF6">
    <property type="entry name" value="GLUTATHIONE HYDROLASE PROENZYME"/>
    <property type="match status" value="1"/>
</dbReference>
<dbReference type="PANTHER" id="PTHR43199">
    <property type="entry name" value="GLUTATHIONE HYDROLASE"/>
    <property type="match status" value="1"/>
</dbReference>
<sequence length="583" mass="60591">MRTLLPALCFALIPAVAAAADREPVAGSGGMVVSAQQLATDVGVEVLAKGGNAIDAAVAVGYALAVVYPQAGNIGGGGFMTLHLADGRSTFLDFREKAPSAATATMFQDKDGNPVPSRSTDSWQAVGVPGTVLGLETARVRYGTLSRATLMTPAIRLARDGFLLGQGDAGVMALEGPKLARDPEAARIFQPRGRPLTKGDRLVQADLAKTLALIAAKGPDAFYKGSIGGAIVAASAKGGGILARQDFAAYRVRELKPIECEYRGYHVVSAPPPSSGGVSICETLNILSGYDLTAMGFHSAAEVHVLVEALRRVFVDRNNKLGDPDFIANPIAELLEPAYAAKLRATIDPERATPSATLGPAAPAHEGKSTTHYDVVDAKGNAVSVTYTLNDWFGAHRVAAGTGIVMNDEMDDFTSKPGSPNMFGLVQGAANAVAPGKTPLSSMSPTIVLKDGKVVLVIGSPGGSRIITITLEAILNMVDHGMDVQEAIDAPRIHEQWLPDTVALEPYALSADTRRLLEQRGYTFSDEGHWGIAEGIALGAPRLRSLAGTMSRFLSLGAPPLAGATMFGAHDARGGAGSAAAVR</sequence>
<feature type="binding site" evidence="6">
    <location>
        <position position="463"/>
    </location>
    <ligand>
        <name>L-glutamate</name>
        <dbReference type="ChEBI" id="CHEBI:29985"/>
    </ligand>
</feature>
<evidence type="ECO:0000256" key="4">
    <source>
        <dbReference type="ARBA" id="ARBA00047417"/>
    </source>
</evidence>
<feature type="binding site" evidence="6">
    <location>
        <position position="95"/>
    </location>
    <ligand>
        <name>L-glutamate</name>
        <dbReference type="ChEBI" id="CHEBI:29985"/>
    </ligand>
</feature>
<evidence type="ECO:0000256" key="3">
    <source>
        <dbReference type="ARBA" id="ARBA00023315"/>
    </source>
</evidence>
<keyword evidence="8" id="KW-0732">Signal</keyword>
<dbReference type="InterPro" id="IPR051792">
    <property type="entry name" value="GGT_bact"/>
</dbReference>
<dbReference type="Proteomes" id="UP000319931">
    <property type="component" value="Unassembled WGS sequence"/>
</dbReference>
<comment type="catalytic activity">
    <reaction evidence="4 7">
        <text>an N-terminal (5-L-glutamyl)-[peptide] + an alpha-amino acid = 5-L-glutamyl amino acid + an N-terminal L-alpha-aminoacyl-[peptide]</text>
        <dbReference type="Rhea" id="RHEA:23904"/>
        <dbReference type="Rhea" id="RHEA-COMP:9780"/>
        <dbReference type="Rhea" id="RHEA-COMP:9795"/>
        <dbReference type="ChEBI" id="CHEBI:77644"/>
        <dbReference type="ChEBI" id="CHEBI:78597"/>
        <dbReference type="ChEBI" id="CHEBI:78599"/>
        <dbReference type="ChEBI" id="CHEBI:78608"/>
        <dbReference type="EC" id="2.3.2.2"/>
    </reaction>
</comment>
<keyword evidence="10" id="KW-1185">Reference proteome</keyword>
<comment type="PTM">
    <text evidence="7">Cleaved by autocatalysis into a large and a small subunit.</text>
</comment>
<dbReference type="GO" id="GO:0103068">
    <property type="term" value="F:leukotriene C4 gamma-glutamyl transferase activity"/>
    <property type="evidence" value="ECO:0007669"/>
    <property type="project" value="UniProtKB-EC"/>
</dbReference>
<dbReference type="InterPro" id="IPR029055">
    <property type="entry name" value="Ntn_hydrolases_N"/>
</dbReference>
<dbReference type="Gene3D" id="3.60.20.40">
    <property type="match status" value="1"/>
</dbReference>
<reference evidence="9 10" key="1">
    <citation type="journal article" date="2019" name="Environ. Microbiol.">
        <title>Species interactions and distinct microbial communities in high Arctic permafrost affected cryosols are associated with the CH4 and CO2 gas fluxes.</title>
        <authorList>
            <person name="Altshuler I."/>
            <person name="Hamel J."/>
            <person name="Turney S."/>
            <person name="Magnuson E."/>
            <person name="Levesque R."/>
            <person name="Greer C."/>
            <person name="Whyte L.G."/>
        </authorList>
    </citation>
    <scope>NUCLEOTIDE SEQUENCE [LARGE SCALE GENOMIC DNA]</scope>
    <source>
        <strain evidence="9 10">E6.1</strain>
    </source>
</reference>
<evidence type="ECO:0000256" key="2">
    <source>
        <dbReference type="ARBA" id="ARBA00001089"/>
    </source>
</evidence>
<proteinExistence type="inferred from homology"/>
<dbReference type="PRINTS" id="PR01210">
    <property type="entry name" value="GGTRANSPTASE"/>
</dbReference>
<dbReference type="NCBIfam" id="TIGR00066">
    <property type="entry name" value="g_glut_trans"/>
    <property type="match status" value="1"/>
</dbReference>
<feature type="chain" id="PRO_5021313098" description="Glutathione hydrolase proenzyme" evidence="8">
    <location>
        <begin position="20"/>
        <end position="583"/>
    </location>
</feature>
<dbReference type="AlphaFoldDB" id="A0A502FYQ7"/>
<keyword evidence="7 9" id="KW-0808">Transferase</keyword>
<dbReference type="SUPFAM" id="SSF56235">
    <property type="entry name" value="N-terminal nucleophile aminohydrolases (Ntn hydrolases)"/>
    <property type="match status" value="1"/>
</dbReference>
<dbReference type="UniPathway" id="UPA00204"/>
<dbReference type="GO" id="GO:0006750">
    <property type="term" value="P:glutathione biosynthetic process"/>
    <property type="evidence" value="ECO:0007669"/>
    <property type="project" value="UniProtKB-KW"/>
</dbReference>
<dbReference type="InterPro" id="IPR043137">
    <property type="entry name" value="GGT_ssub_C"/>
</dbReference>
<comment type="similarity">
    <text evidence="7">Belongs to the gamma-glutamyltransferase family.</text>
</comment>
<keyword evidence="7" id="KW-0317">Glutathione biosynthesis</keyword>
<feature type="binding site" evidence="6">
    <location>
        <begin position="441"/>
        <end position="442"/>
    </location>
    <ligand>
        <name>L-glutamate</name>
        <dbReference type="ChEBI" id="CHEBI:29985"/>
    </ligand>
</feature>
<evidence type="ECO:0000256" key="8">
    <source>
        <dbReference type="SAM" id="SignalP"/>
    </source>
</evidence>
<comment type="caution">
    <text evidence="9">The sequence shown here is derived from an EMBL/GenBank/DDBJ whole genome shotgun (WGS) entry which is preliminary data.</text>
</comment>
<dbReference type="OrthoDB" id="9781342at2"/>
<evidence type="ECO:0000313" key="9">
    <source>
        <dbReference type="EMBL" id="TPG54675.1"/>
    </source>
</evidence>
<comment type="pathway">
    <text evidence="7">Sulfur metabolism; glutathione metabolism.</text>
</comment>
<feature type="active site" description="Nucleophile" evidence="5">
    <location>
        <position position="370"/>
    </location>
</feature>
<comment type="subunit">
    <text evidence="7">This enzyme consists of two polypeptide chains, which are synthesized in precursor form from a single polypeptide.</text>
</comment>
<dbReference type="EMBL" id="RCZC01000002">
    <property type="protein sequence ID" value="TPG54675.1"/>
    <property type="molecule type" value="Genomic_DNA"/>
</dbReference>
<dbReference type="Pfam" id="PF01019">
    <property type="entry name" value="G_glu_transpept"/>
    <property type="match status" value="1"/>
</dbReference>
<comment type="catalytic activity">
    <reaction evidence="2 7">
        <text>glutathione + H2O = L-cysteinylglycine + L-glutamate</text>
        <dbReference type="Rhea" id="RHEA:28807"/>
        <dbReference type="ChEBI" id="CHEBI:15377"/>
        <dbReference type="ChEBI" id="CHEBI:29985"/>
        <dbReference type="ChEBI" id="CHEBI:57925"/>
        <dbReference type="ChEBI" id="CHEBI:61694"/>
        <dbReference type="EC" id="3.4.19.13"/>
    </reaction>
</comment>